<evidence type="ECO:0000313" key="10">
    <source>
        <dbReference type="EMBL" id="RNL86061.1"/>
    </source>
</evidence>
<keyword evidence="7" id="KW-0472">Membrane</keyword>
<evidence type="ECO:0000259" key="9">
    <source>
        <dbReference type="PROSITE" id="PS50893"/>
    </source>
</evidence>
<reference evidence="10 11" key="1">
    <citation type="submission" date="2018-11" db="EMBL/GenBank/DDBJ databases">
        <title>The genome draft of YIM 96095.</title>
        <authorList>
            <person name="Tang S.-K."/>
            <person name="Chunyu W.-X."/>
            <person name="Feng Y.-Z."/>
        </authorList>
    </citation>
    <scope>NUCLEOTIDE SEQUENCE [LARGE SCALE GENOMIC DNA]</scope>
    <source>
        <strain evidence="10 11">YIM 96095</strain>
    </source>
</reference>
<keyword evidence="11" id="KW-1185">Reference proteome</keyword>
<evidence type="ECO:0000313" key="11">
    <source>
        <dbReference type="Proteomes" id="UP000269198"/>
    </source>
</evidence>
<dbReference type="Proteomes" id="UP000269198">
    <property type="component" value="Unassembled WGS sequence"/>
</dbReference>
<dbReference type="AlphaFoldDB" id="A0A3N0EE20"/>
<dbReference type="FunFam" id="3.40.50.300:FF:000016">
    <property type="entry name" value="Oligopeptide ABC transporter ATP-binding component"/>
    <property type="match status" value="1"/>
</dbReference>
<dbReference type="GO" id="GO:0015833">
    <property type="term" value="P:peptide transport"/>
    <property type="evidence" value="ECO:0007669"/>
    <property type="project" value="InterPro"/>
</dbReference>
<evidence type="ECO:0000256" key="4">
    <source>
        <dbReference type="ARBA" id="ARBA00022475"/>
    </source>
</evidence>
<dbReference type="SUPFAM" id="SSF52540">
    <property type="entry name" value="P-loop containing nucleoside triphosphate hydrolases"/>
    <property type="match status" value="1"/>
</dbReference>
<protein>
    <submittedName>
        <fullName evidence="10">ABC transporter ATP-binding protein</fullName>
    </submittedName>
</protein>
<dbReference type="InterPro" id="IPR003593">
    <property type="entry name" value="AAA+_ATPase"/>
</dbReference>
<dbReference type="SMART" id="SM00382">
    <property type="entry name" value="AAA"/>
    <property type="match status" value="1"/>
</dbReference>
<dbReference type="InterPro" id="IPR003439">
    <property type="entry name" value="ABC_transporter-like_ATP-bd"/>
</dbReference>
<dbReference type="PANTHER" id="PTHR43297:SF2">
    <property type="entry name" value="DIPEPTIDE TRANSPORT ATP-BINDING PROTEIN DPPD"/>
    <property type="match status" value="1"/>
</dbReference>
<evidence type="ECO:0000256" key="7">
    <source>
        <dbReference type="ARBA" id="ARBA00023136"/>
    </source>
</evidence>
<dbReference type="Pfam" id="PF00005">
    <property type="entry name" value="ABC_tran"/>
    <property type="match status" value="1"/>
</dbReference>
<dbReference type="InterPro" id="IPR027417">
    <property type="entry name" value="P-loop_NTPase"/>
</dbReference>
<dbReference type="GO" id="GO:0005886">
    <property type="term" value="C:plasma membrane"/>
    <property type="evidence" value="ECO:0007669"/>
    <property type="project" value="UniProtKB-SubCell"/>
</dbReference>
<keyword evidence="6 10" id="KW-0067">ATP-binding</keyword>
<feature type="domain" description="ABC transporter" evidence="9">
    <location>
        <begin position="21"/>
        <end position="271"/>
    </location>
</feature>
<organism evidence="10 11">
    <name type="scientific">Halostreptopolyspora alba</name>
    <dbReference type="NCBI Taxonomy" id="2487137"/>
    <lineage>
        <taxon>Bacteria</taxon>
        <taxon>Bacillati</taxon>
        <taxon>Actinomycetota</taxon>
        <taxon>Actinomycetes</taxon>
        <taxon>Streptosporangiales</taxon>
        <taxon>Nocardiopsidaceae</taxon>
        <taxon>Halostreptopolyspora</taxon>
    </lineage>
</organism>
<comment type="similarity">
    <text evidence="2">Belongs to the ABC transporter superfamily.</text>
</comment>
<name>A0A3N0EE20_9ACTN</name>
<dbReference type="RefSeq" id="WP_123200255.1">
    <property type="nucleotide sequence ID" value="NZ_RJMB01000004.1"/>
</dbReference>
<dbReference type="Pfam" id="PF08352">
    <property type="entry name" value="oligo_HPY"/>
    <property type="match status" value="1"/>
</dbReference>
<sequence length="359" mass="38611">MPTRSQAPTTRPEAADDTPVLRIDSLNTAFQTRFGPVEVVNDASLTVHAGESVAVVGESGSGKSVTALSVMGLLESTGEVTHGSIRLRDRELVGLSNRAYRAVRGRDVGMIFQDPTTCLDPVYTIGHQVTQAIRVHADRGRRAARERAVELLTMVGIPDPASRMSAYPHELSGGQRQRVMIAIALACGPDLLIADEPTTALDVTVQAQILDLLRRTRRELGTALLLITHDLAVVSEVAERVVVMYAGQVVEQGPVADVLTAPRHPYTAALLRSVPPAVTDRSTRLRVIEGTVPSPHTMPDGCRFAPRCAHVMDRCVTEQPPLVAAPDGRDRRSRCWLADTDTPPAGSAPGTRATTEVPR</sequence>
<comment type="caution">
    <text evidence="10">The sequence shown here is derived from an EMBL/GenBank/DDBJ whole genome shotgun (WGS) entry which is preliminary data.</text>
</comment>
<dbReference type="Gene3D" id="3.40.50.300">
    <property type="entry name" value="P-loop containing nucleotide triphosphate hydrolases"/>
    <property type="match status" value="1"/>
</dbReference>
<dbReference type="NCBIfam" id="TIGR01727">
    <property type="entry name" value="oligo_HPY"/>
    <property type="match status" value="1"/>
</dbReference>
<dbReference type="CDD" id="cd03257">
    <property type="entry name" value="ABC_NikE_OppD_transporters"/>
    <property type="match status" value="1"/>
</dbReference>
<evidence type="ECO:0000256" key="3">
    <source>
        <dbReference type="ARBA" id="ARBA00022448"/>
    </source>
</evidence>
<accession>A0A3N0EE20</accession>
<dbReference type="GO" id="GO:0016887">
    <property type="term" value="F:ATP hydrolysis activity"/>
    <property type="evidence" value="ECO:0007669"/>
    <property type="project" value="InterPro"/>
</dbReference>
<keyword evidence="3" id="KW-0813">Transport</keyword>
<evidence type="ECO:0000256" key="5">
    <source>
        <dbReference type="ARBA" id="ARBA00022741"/>
    </source>
</evidence>
<dbReference type="InterPro" id="IPR017871">
    <property type="entry name" value="ABC_transporter-like_CS"/>
</dbReference>
<dbReference type="OrthoDB" id="9809030at2"/>
<keyword evidence="5" id="KW-0547">Nucleotide-binding</keyword>
<dbReference type="EMBL" id="RJMB01000004">
    <property type="protein sequence ID" value="RNL86061.1"/>
    <property type="molecule type" value="Genomic_DNA"/>
</dbReference>
<dbReference type="InterPro" id="IPR050388">
    <property type="entry name" value="ABC_Ni/Peptide_Import"/>
</dbReference>
<comment type="subcellular location">
    <subcellularLocation>
        <location evidence="1">Cell membrane</location>
        <topology evidence="1">Peripheral membrane protein</topology>
    </subcellularLocation>
</comment>
<evidence type="ECO:0000256" key="2">
    <source>
        <dbReference type="ARBA" id="ARBA00005417"/>
    </source>
</evidence>
<dbReference type="GO" id="GO:0005524">
    <property type="term" value="F:ATP binding"/>
    <property type="evidence" value="ECO:0007669"/>
    <property type="project" value="UniProtKB-KW"/>
</dbReference>
<proteinExistence type="inferred from homology"/>
<evidence type="ECO:0000256" key="6">
    <source>
        <dbReference type="ARBA" id="ARBA00022840"/>
    </source>
</evidence>
<evidence type="ECO:0000256" key="8">
    <source>
        <dbReference type="SAM" id="MobiDB-lite"/>
    </source>
</evidence>
<dbReference type="PANTHER" id="PTHR43297">
    <property type="entry name" value="OLIGOPEPTIDE TRANSPORT ATP-BINDING PROTEIN APPD"/>
    <property type="match status" value="1"/>
</dbReference>
<dbReference type="PROSITE" id="PS50893">
    <property type="entry name" value="ABC_TRANSPORTER_2"/>
    <property type="match status" value="1"/>
</dbReference>
<dbReference type="PROSITE" id="PS00211">
    <property type="entry name" value="ABC_TRANSPORTER_1"/>
    <property type="match status" value="1"/>
</dbReference>
<keyword evidence="4" id="KW-1003">Cell membrane</keyword>
<feature type="region of interest" description="Disordered" evidence="8">
    <location>
        <begin position="322"/>
        <end position="359"/>
    </location>
</feature>
<gene>
    <name evidence="10" type="ORF">EFW17_05870</name>
</gene>
<dbReference type="InterPro" id="IPR013563">
    <property type="entry name" value="Oligopep_ABC_C"/>
</dbReference>
<evidence type="ECO:0000256" key="1">
    <source>
        <dbReference type="ARBA" id="ARBA00004202"/>
    </source>
</evidence>